<dbReference type="SUPFAM" id="SSF53383">
    <property type="entry name" value="PLP-dependent transferases"/>
    <property type="match status" value="1"/>
</dbReference>
<dbReference type="Gene3D" id="3.40.640.10">
    <property type="entry name" value="Type I PLP-dependent aspartate aminotransferase-like (Major domain)"/>
    <property type="match status" value="1"/>
</dbReference>
<name>A0A2S9YRZ7_9BACT</name>
<dbReference type="GO" id="GO:0030170">
    <property type="term" value="F:pyridoxal phosphate binding"/>
    <property type="evidence" value="ECO:0007669"/>
    <property type="project" value="InterPro"/>
</dbReference>
<dbReference type="RefSeq" id="WP_219907954.1">
    <property type="nucleotide sequence ID" value="NZ_PVNL01000048.1"/>
</dbReference>
<dbReference type="GO" id="GO:0004398">
    <property type="term" value="F:histidine decarboxylase activity"/>
    <property type="evidence" value="ECO:0007669"/>
    <property type="project" value="UniProtKB-EC"/>
</dbReference>
<feature type="modified residue" description="N6-(pyridoxal phosphate)lysine" evidence="6">
    <location>
        <position position="285"/>
    </location>
</feature>
<keyword evidence="4 6" id="KW-0663">Pyridoxal phosphate</keyword>
<proteinExistence type="inferred from homology"/>
<evidence type="ECO:0000313" key="9">
    <source>
        <dbReference type="Proteomes" id="UP000238823"/>
    </source>
</evidence>
<gene>
    <name evidence="8" type="primary">hdc</name>
    <name evidence="8" type="ORF">ENSA7_24330</name>
</gene>
<reference evidence="8 9" key="1">
    <citation type="submission" date="2018-03" db="EMBL/GenBank/DDBJ databases">
        <title>Draft Genome Sequences of the Obligatory Marine Myxobacteria Enhygromyxa salina SWB007.</title>
        <authorList>
            <person name="Poehlein A."/>
            <person name="Moghaddam J.A."/>
            <person name="Harms H."/>
            <person name="Alanjari M."/>
            <person name="Koenig G.M."/>
            <person name="Daniel R."/>
            <person name="Schaeberle T.F."/>
        </authorList>
    </citation>
    <scope>NUCLEOTIDE SEQUENCE [LARGE SCALE GENOMIC DNA]</scope>
    <source>
        <strain evidence="8 9">SWB007</strain>
    </source>
</reference>
<organism evidence="8 9">
    <name type="scientific">Enhygromyxa salina</name>
    <dbReference type="NCBI Taxonomy" id="215803"/>
    <lineage>
        <taxon>Bacteria</taxon>
        <taxon>Pseudomonadati</taxon>
        <taxon>Myxococcota</taxon>
        <taxon>Polyangia</taxon>
        <taxon>Nannocystales</taxon>
        <taxon>Nannocystaceae</taxon>
        <taxon>Enhygromyxa</taxon>
    </lineage>
</organism>
<dbReference type="PANTHER" id="PTHR46101">
    <property type="match status" value="1"/>
</dbReference>
<dbReference type="Proteomes" id="UP000238823">
    <property type="component" value="Unassembled WGS sequence"/>
</dbReference>
<comment type="similarity">
    <text evidence="2 7">Belongs to the group II decarboxylase family.</text>
</comment>
<dbReference type="PROSITE" id="PS51318">
    <property type="entry name" value="TAT"/>
    <property type="match status" value="1"/>
</dbReference>
<dbReference type="Gene3D" id="3.90.1150.10">
    <property type="entry name" value="Aspartate Aminotransferase, domain 1"/>
    <property type="match status" value="1"/>
</dbReference>
<dbReference type="AlphaFoldDB" id="A0A2S9YRZ7"/>
<evidence type="ECO:0000256" key="7">
    <source>
        <dbReference type="RuleBase" id="RU000382"/>
    </source>
</evidence>
<evidence type="ECO:0000256" key="3">
    <source>
        <dbReference type="ARBA" id="ARBA00022793"/>
    </source>
</evidence>
<dbReference type="InterPro" id="IPR015424">
    <property type="entry name" value="PyrdxlP-dep_Trfase"/>
</dbReference>
<accession>A0A2S9YRZ7</accession>
<dbReference type="InterPro" id="IPR015421">
    <property type="entry name" value="PyrdxlP-dep_Trfase_major"/>
</dbReference>
<protein>
    <submittedName>
        <fullName evidence="8">Histidine decarboxylase</fullName>
        <ecNumber evidence="8">4.1.1.22</ecNumber>
    </submittedName>
</protein>
<dbReference type="InterPro" id="IPR006311">
    <property type="entry name" value="TAT_signal"/>
</dbReference>
<dbReference type="EMBL" id="PVNL01000048">
    <property type="protein sequence ID" value="PRQ07868.1"/>
    <property type="molecule type" value="Genomic_DNA"/>
</dbReference>
<dbReference type="Pfam" id="PF00282">
    <property type="entry name" value="Pyridoxal_deC"/>
    <property type="match status" value="1"/>
</dbReference>
<evidence type="ECO:0000256" key="4">
    <source>
        <dbReference type="ARBA" id="ARBA00022898"/>
    </source>
</evidence>
<comment type="caution">
    <text evidence="8">The sequence shown here is derived from an EMBL/GenBank/DDBJ whole genome shotgun (WGS) entry which is preliminary data.</text>
</comment>
<dbReference type="EC" id="4.1.1.22" evidence="8"/>
<evidence type="ECO:0000256" key="2">
    <source>
        <dbReference type="ARBA" id="ARBA00009533"/>
    </source>
</evidence>
<evidence type="ECO:0000313" key="8">
    <source>
        <dbReference type="EMBL" id="PRQ07868.1"/>
    </source>
</evidence>
<keyword evidence="5 7" id="KW-0456">Lyase</keyword>
<dbReference type="InterPro" id="IPR015422">
    <property type="entry name" value="PyrdxlP-dep_Trfase_small"/>
</dbReference>
<comment type="cofactor">
    <cofactor evidence="1 6 7">
        <name>pyridoxal 5'-phosphate</name>
        <dbReference type="ChEBI" id="CHEBI:597326"/>
    </cofactor>
</comment>
<evidence type="ECO:0000256" key="1">
    <source>
        <dbReference type="ARBA" id="ARBA00001933"/>
    </source>
</evidence>
<sequence>MDAFHRRGFLGLTATAAALAGAGCYPRHGNGPAGRSPAAPDLADPRLRAMAGLPQQKQLMLGYPVNMATPPPEFFAWRRELEAVGLGQFAFNNVGDPYQHSHIAFNTHMFERELVRRFGALYRFAAHDTWGFLSNSGTDSNMHGLYMGRTILSGHAGIEPNIYFTKEAHYSIQILADLLGLQRIDVGTHSDGRMSAESLAQRLSEYPNQPALVVATIGTTFKGAVDSLDEIQAALVGRTAYVHVDAALFGGYLPHTPFAARLWQRKDGSSSGAPRYDSIAVSCHKFFGFPSPAGLFISTHAAFAQFHELFSQVHDPEYLQQVPGTITCSRDAVKPAEFVFFSTDRAFARQRDDAEQILRDTSYVYDQMQTHFPELSPVRASPLSNTIYFRQPSEEIVDAYTLATMTIAHEGKREPHAHVIVMPHATREILDNFLTDLEHERAG</sequence>
<keyword evidence="3" id="KW-0210">Decarboxylase</keyword>
<evidence type="ECO:0000256" key="6">
    <source>
        <dbReference type="PIRSR" id="PIRSR602129-50"/>
    </source>
</evidence>
<dbReference type="InterPro" id="IPR051151">
    <property type="entry name" value="Group_II_Decarboxylase"/>
</dbReference>
<dbReference type="GO" id="GO:0019752">
    <property type="term" value="P:carboxylic acid metabolic process"/>
    <property type="evidence" value="ECO:0007669"/>
    <property type="project" value="InterPro"/>
</dbReference>
<dbReference type="PROSITE" id="PS51257">
    <property type="entry name" value="PROKAR_LIPOPROTEIN"/>
    <property type="match status" value="1"/>
</dbReference>
<evidence type="ECO:0000256" key="5">
    <source>
        <dbReference type="ARBA" id="ARBA00023239"/>
    </source>
</evidence>
<dbReference type="PANTHER" id="PTHR46101:SF18">
    <property type="entry name" value="HISTIDINE DECARBOXYLASE"/>
    <property type="match status" value="1"/>
</dbReference>
<dbReference type="InterPro" id="IPR002129">
    <property type="entry name" value="PyrdxlP-dep_de-COase"/>
</dbReference>